<accession>A0A3D9T1T1</accession>
<evidence type="ECO:0000313" key="7">
    <source>
        <dbReference type="EMBL" id="REE99195.1"/>
    </source>
</evidence>
<name>A0A3D9T1T1_9ACTN</name>
<keyword evidence="8" id="KW-1185">Reference proteome</keyword>
<proteinExistence type="inferred from homology"/>
<protein>
    <submittedName>
        <fullName evidence="7">Aminodeoxyfutalosine deaminase</fullName>
    </submittedName>
</protein>
<dbReference type="GO" id="GO:0019239">
    <property type="term" value="F:deaminase activity"/>
    <property type="evidence" value="ECO:0007669"/>
    <property type="project" value="InterPro"/>
</dbReference>
<evidence type="ECO:0000256" key="2">
    <source>
        <dbReference type="ARBA" id="ARBA00006676"/>
    </source>
</evidence>
<comment type="cofactor">
    <cofactor evidence="1">
        <name>Zn(2+)</name>
        <dbReference type="ChEBI" id="CHEBI:29105"/>
    </cofactor>
</comment>
<evidence type="ECO:0000256" key="3">
    <source>
        <dbReference type="ARBA" id="ARBA00022723"/>
    </source>
</evidence>
<feature type="domain" description="Adenosine deaminase" evidence="6">
    <location>
        <begin position="12"/>
        <end position="335"/>
    </location>
</feature>
<dbReference type="InterPro" id="IPR001365">
    <property type="entry name" value="A_deaminase_dom"/>
</dbReference>
<evidence type="ECO:0000259" key="6">
    <source>
        <dbReference type="Pfam" id="PF00962"/>
    </source>
</evidence>
<dbReference type="InterPro" id="IPR032466">
    <property type="entry name" value="Metal_Hydrolase"/>
</dbReference>
<dbReference type="GO" id="GO:0046872">
    <property type="term" value="F:metal ion binding"/>
    <property type="evidence" value="ECO:0007669"/>
    <property type="project" value="UniProtKB-KW"/>
</dbReference>
<dbReference type="Gene3D" id="3.20.20.140">
    <property type="entry name" value="Metal-dependent hydrolases"/>
    <property type="match status" value="1"/>
</dbReference>
<dbReference type="PANTHER" id="PTHR43114">
    <property type="entry name" value="ADENINE DEAMINASE"/>
    <property type="match status" value="1"/>
</dbReference>
<keyword evidence="3" id="KW-0479">Metal-binding</keyword>
<keyword evidence="4" id="KW-0378">Hydrolase</keyword>
<dbReference type="RefSeq" id="WP_116024540.1">
    <property type="nucleotide sequence ID" value="NZ_QTTT01000001.1"/>
</dbReference>
<dbReference type="InterPro" id="IPR006330">
    <property type="entry name" value="Ado/ade_deaminase"/>
</dbReference>
<organism evidence="7 8">
    <name type="scientific">Thermomonospora umbrina</name>
    <dbReference type="NCBI Taxonomy" id="111806"/>
    <lineage>
        <taxon>Bacteria</taxon>
        <taxon>Bacillati</taxon>
        <taxon>Actinomycetota</taxon>
        <taxon>Actinomycetes</taxon>
        <taxon>Streptosporangiales</taxon>
        <taxon>Thermomonosporaceae</taxon>
        <taxon>Thermomonospora</taxon>
    </lineage>
</organism>
<evidence type="ECO:0000313" key="8">
    <source>
        <dbReference type="Proteomes" id="UP000256661"/>
    </source>
</evidence>
<dbReference type="PANTHER" id="PTHR43114:SF6">
    <property type="entry name" value="ADENINE DEAMINASE"/>
    <property type="match status" value="1"/>
</dbReference>
<dbReference type="GO" id="GO:0016814">
    <property type="term" value="F:hydrolase activity, acting on carbon-nitrogen (but not peptide) bonds, in cyclic amidines"/>
    <property type="evidence" value="ECO:0007669"/>
    <property type="project" value="UniProtKB-ARBA"/>
</dbReference>
<gene>
    <name evidence="7" type="ORF">DFJ69_4702</name>
</gene>
<dbReference type="EMBL" id="QTTT01000001">
    <property type="protein sequence ID" value="REE99195.1"/>
    <property type="molecule type" value="Genomic_DNA"/>
</dbReference>
<evidence type="ECO:0000256" key="1">
    <source>
        <dbReference type="ARBA" id="ARBA00001947"/>
    </source>
</evidence>
<comment type="caution">
    <text evidence="7">The sequence shown here is derived from an EMBL/GenBank/DDBJ whole genome shotgun (WGS) entry which is preliminary data.</text>
</comment>
<dbReference type="NCBIfam" id="TIGR01430">
    <property type="entry name" value="aden_deam"/>
    <property type="match status" value="1"/>
</dbReference>
<reference evidence="7 8" key="1">
    <citation type="submission" date="2018-08" db="EMBL/GenBank/DDBJ databases">
        <title>Sequencing the genomes of 1000 actinobacteria strains.</title>
        <authorList>
            <person name="Klenk H.-P."/>
        </authorList>
    </citation>
    <scope>NUCLEOTIDE SEQUENCE [LARGE SCALE GENOMIC DNA]</scope>
    <source>
        <strain evidence="7 8">DSM 43927</strain>
    </source>
</reference>
<dbReference type="Proteomes" id="UP000256661">
    <property type="component" value="Unassembled WGS sequence"/>
</dbReference>
<comment type="similarity">
    <text evidence="2">Belongs to the metallo-dependent hydrolases superfamily. Adenosine and AMP deaminases family.</text>
</comment>
<dbReference type="Pfam" id="PF00962">
    <property type="entry name" value="A_deaminase"/>
    <property type="match status" value="1"/>
</dbReference>
<dbReference type="SUPFAM" id="SSF51556">
    <property type="entry name" value="Metallo-dependent hydrolases"/>
    <property type="match status" value="1"/>
</dbReference>
<keyword evidence="5" id="KW-0862">Zinc</keyword>
<dbReference type="OrthoDB" id="9779574at2"/>
<dbReference type="AlphaFoldDB" id="A0A3D9T1T1"/>
<evidence type="ECO:0000256" key="4">
    <source>
        <dbReference type="ARBA" id="ARBA00022801"/>
    </source>
</evidence>
<evidence type="ECO:0000256" key="5">
    <source>
        <dbReference type="ARBA" id="ARBA00022833"/>
    </source>
</evidence>
<sequence length="355" mass="37843">MSEIHAFIDRLPKVELHIHLVGSASVSTVLDLAARHPDNRLPTTAEGMRDFYEFRDFPHFAEVYQAVSDVVRTPEDVATLVTGTARDLAAQRVGYVELTVTPYTHVRAGMSARAVTEALDIAARQAAERHGVHVAYIFDIAGELGGEAARATLDHALGHPPERLVGFGLGGIEQGRPAHRDAFRDVFRAAVAAGLHSVPHAGEMSGPETIWESIHGLAAERIGHGIRCLDDPLLVEHLRETQIPLEVCPTSNVRTGQVAEPAAHPLPRLLEEGLYVTLNSDDPPMFGTSLTQEYRVAADVLGLDASALADLARNAVRASFLDPAGQRAILAEIDAVASGDAGSARSAAGRGTPAT</sequence>